<proteinExistence type="predicted"/>
<organism evidence="1 2">
    <name type="scientific">Pandoravirus japonicus</name>
    <dbReference type="NCBI Taxonomy" id="2823154"/>
    <lineage>
        <taxon>Viruses</taxon>
        <taxon>Pandoravirus</taxon>
    </lineage>
</organism>
<reference evidence="1" key="1">
    <citation type="submission" date="2021-04" db="EMBL/GenBank/DDBJ databases">
        <title>Draft Genome Sequence of Pandoravirus japonicus, Isolated from the Sabaishi River of Niigata, Japan.</title>
        <authorList>
            <person name="Hosokawa N."/>
            <person name="Takahashi H."/>
            <person name="Aoki K."/>
            <person name="Takemura M."/>
        </authorList>
    </citation>
    <scope>NUCLEOTIDE SEQUENCE</scope>
</reference>
<accession>A0A811BRI5</accession>
<protein>
    <submittedName>
        <fullName evidence="1">Uncharacterized protein</fullName>
    </submittedName>
</protein>
<evidence type="ECO:0000313" key="1">
    <source>
        <dbReference type="EMBL" id="BCU03656.1"/>
    </source>
</evidence>
<sequence>MSLLFVSLAPNYPPTPSFFAGSGDQLKFLKKMRRGSHALKGFAQECTSYAKILNVFFSRFHCADFEEFESFAYSVRSHSNPKWGRR</sequence>
<dbReference type="Proteomes" id="UP001253637">
    <property type="component" value="Segment"/>
</dbReference>
<name>A0A811BRI5_9VIRU</name>
<evidence type="ECO:0000313" key="2">
    <source>
        <dbReference type="Proteomes" id="UP001253637"/>
    </source>
</evidence>
<dbReference type="EMBL" id="LC625835">
    <property type="protein sequence ID" value="BCU03656.1"/>
    <property type="molecule type" value="Genomic_DNA"/>
</dbReference>